<evidence type="ECO:0000313" key="3">
    <source>
        <dbReference type="Proteomes" id="UP000279089"/>
    </source>
</evidence>
<dbReference type="AlphaFoldDB" id="A0A3N4M7Z1"/>
<evidence type="ECO:0000313" key="2">
    <source>
        <dbReference type="EMBL" id="RPD39385.1"/>
    </source>
</evidence>
<evidence type="ECO:0000256" key="1">
    <source>
        <dbReference type="SAM" id="Phobius"/>
    </source>
</evidence>
<organism evidence="2 3">
    <name type="scientific">Chitinophaga barathri</name>
    <dbReference type="NCBI Taxonomy" id="1647451"/>
    <lineage>
        <taxon>Bacteria</taxon>
        <taxon>Pseudomonadati</taxon>
        <taxon>Bacteroidota</taxon>
        <taxon>Chitinophagia</taxon>
        <taxon>Chitinophagales</taxon>
        <taxon>Chitinophagaceae</taxon>
        <taxon>Chitinophaga</taxon>
    </lineage>
</organism>
<sequence length="168" mass="19578">MRETFARNKVLSVLVIILLLTNLLLLFFFVWRTPEEAPKSNNKGRGEVLQLLEKQVGFSKEQLEQYKQLKDQHWERLKPSFGELRAARDSFYILLKQDSVPDSVLTAAADSIGAKQVTIDLQTYRHFREVRSLCTPEQLPQYDSVVQHVMKKMNNFRKSPPKEDSLKK</sequence>
<dbReference type="InterPro" id="IPR025961">
    <property type="entry name" value="Metal_resist"/>
</dbReference>
<dbReference type="RefSeq" id="WP_120518027.1">
    <property type="nucleotide sequence ID" value="NZ_QXZY01000011.1"/>
</dbReference>
<reference evidence="3" key="1">
    <citation type="submission" date="2018-11" db="EMBL/GenBank/DDBJ databases">
        <title>Chitinophaga lutea sp.nov., isolate from arsenic contaminated soil.</title>
        <authorList>
            <person name="Zong Y."/>
        </authorList>
    </citation>
    <scope>NUCLEOTIDE SEQUENCE [LARGE SCALE GENOMIC DNA]</scope>
    <source>
        <strain evidence="3">YLT18</strain>
    </source>
</reference>
<dbReference type="Gene3D" id="1.20.120.1490">
    <property type="match status" value="1"/>
</dbReference>
<feature type="transmembrane region" description="Helical" evidence="1">
    <location>
        <begin position="12"/>
        <end position="31"/>
    </location>
</feature>
<keyword evidence="1" id="KW-0812">Transmembrane</keyword>
<protein>
    <submittedName>
        <fullName evidence="2">Periplasmic heavy metal sensor</fullName>
    </submittedName>
</protein>
<keyword evidence="3" id="KW-1185">Reference proteome</keyword>
<dbReference type="Pfam" id="PF13801">
    <property type="entry name" value="Metal_resist"/>
    <property type="match status" value="1"/>
</dbReference>
<accession>A0A3N4M7Z1</accession>
<dbReference type="EMBL" id="RMBX01000011">
    <property type="protein sequence ID" value="RPD39385.1"/>
    <property type="molecule type" value="Genomic_DNA"/>
</dbReference>
<keyword evidence="1" id="KW-0472">Membrane</keyword>
<keyword evidence="1" id="KW-1133">Transmembrane helix</keyword>
<dbReference type="OrthoDB" id="595025at2"/>
<dbReference type="Proteomes" id="UP000279089">
    <property type="component" value="Unassembled WGS sequence"/>
</dbReference>
<comment type="caution">
    <text evidence="2">The sequence shown here is derived from an EMBL/GenBank/DDBJ whole genome shotgun (WGS) entry which is preliminary data.</text>
</comment>
<proteinExistence type="predicted"/>
<name>A0A3N4M7Z1_9BACT</name>
<gene>
    <name evidence="2" type="ORF">EG028_19875</name>
</gene>